<proteinExistence type="predicted"/>
<dbReference type="PANTHER" id="PTHR48056">
    <property type="entry name" value="LRR RECEPTOR-LIKE SERINE/THREONINE-PROTEIN KINASE-RELATED"/>
    <property type="match status" value="1"/>
</dbReference>
<evidence type="ECO:0000256" key="2">
    <source>
        <dbReference type="ARBA" id="ARBA00022737"/>
    </source>
</evidence>
<dbReference type="InterPro" id="IPR001611">
    <property type="entry name" value="Leu-rich_rpt"/>
</dbReference>
<evidence type="ECO:0008006" key="6">
    <source>
        <dbReference type="Google" id="ProtNLM"/>
    </source>
</evidence>
<dbReference type="AlphaFoldDB" id="A0AAU9LJ65"/>
<evidence type="ECO:0000256" key="3">
    <source>
        <dbReference type="ARBA" id="ARBA00023180"/>
    </source>
</evidence>
<evidence type="ECO:0000313" key="4">
    <source>
        <dbReference type="EMBL" id="CAH1413189.1"/>
    </source>
</evidence>
<evidence type="ECO:0000256" key="1">
    <source>
        <dbReference type="ARBA" id="ARBA00022614"/>
    </source>
</evidence>
<evidence type="ECO:0000313" key="5">
    <source>
        <dbReference type="Proteomes" id="UP001157418"/>
    </source>
</evidence>
<dbReference type="Proteomes" id="UP001157418">
    <property type="component" value="Unassembled WGS sequence"/>
</dbReference>
<gene>
    <name evidence="4" type="ORF">LVIROSA_LOCUS1160</name>
</gene>
<dbReference type="SUPFAM" id="SSF52058">
    <property type="entry name" value="L domain-like"/>
    <property type="match status" value="1"/>
</dbReference>
<dbReference type="EMBL" id="CAKMRJ010000001">
    <property type="protein sequence ID" value="CAH1413189.1"/>
    <property type="molecule type" value="Genomic_DNA"/>
</dbReference>
<dbReference type="Gene3D" id="3.80.10.10">
    <property type="entry name" value="Ribonuclease Inhibitor"/>
    <property type="match status" value="1"/>
</dbReference>
<sequence length="102" mass="10929">MIFQDEVTHKPPDVSVVWFGGCDTVLGQISPANELTGSIPPEIGNLTNLQQLYLGYYKGHTGGIPPKIGNLSSLIRLNAANCGLSGEVPPKIGKLQNLDTLW</sequence>
<reference evidence="4 5" key="1">
    <citation type="submission" date="2022-01" db="EMBL/GenBank/DDBJ databases">
        <authorList>
            <person name="Xiong W."/>
            <person name="Schranz E."/>
        </authorList>
    </citation>
    <scope>NUCLEOTIDE SEQUENCE [LARGE SCALE GENOMIC DNA]</scope>
</reference>
<protein>
    <recommendedName>
        <fullName evidence="6">Leucine-rich repeat-containing N-terminal plant-type domain-containing protein</fullName>
    </recommendedName>
</protein>
<keyword evidence="1" id="KW-0433">Leucine-rich repeat</keyword>
<name>A0AAU9LJ65_9ASTR</name>
<dbReference type="InterPro" id="IPR032675">
    <property type="entry name" value="LRR_dom_sf"/>
</dbReference>
<dbReference type="Pfam" id="PF00560">
    <property type="entry name" value="LRR_1"/>
    <property type="match status" value="1"/>
</dbReference>
<organism evidence="4 5">
    <name type="scientific">Lactuca virosa</name>
    <dbReference type="NCBI Taxonomy" id="75947"/>
    <lineage>
        <taxon>Eukaryota</taxon>
        <taxon>Viridiplantae</taxon>
        <taxon>Streptophyta</taxon>
        <taxon>Embryophyta</taxon>
        <taxon>Tracheophyta</taxon>
        <taxon>Spermatophyta</taxon>
        <taxon>Magnoliopsida</taxon>
        <taxon>eudicotyledons</taxon>
        <taxon>Gunneridae</taxon>
        <taxon>Pentapetalae</taxon>
        <taxon>asterids</taxon>
        <taxon>campanulids</taxon>
        <taxon>Asterales</taxon>
        <taxon>Asteraceae</taxon>
        <taxon>Cichorioideae</taxon>
        <taxon>Cichorieae</taxon>
        <taxon>Lactucinae</taxon>
        <taxon>Lactuca</taxon>
    </lineage>
</organism>
<keyword evidence="5" id="KW-1185">Reference proteome</keyword>
<keyword evidence="2" id="KW-0677">Repeat</keyword>
<comment type="caution">
    <text evidence="4">The sequence shown here is derived from an EMBL/GenBank/DDBJ whole genome shotgun (WGS) entry which is preliminary data.</text>
</comment>
<keyword evidence="3" id="KW-0325">Glycoprotein</keyword>
<dbReference type="InterPro" id="IPR050647">
    <property type="entry name" value="Plant_LRR-RLKs"/>
</dbReference>
<accession>A0AAU9LJ65</accession>